<evidence type="ECO:0000313" key="2">
    <source>
        <dbReference type="EMBL" id="TSJ75685.1"/>
    </source>
</evidence>
<dbReference type="EMBL" id="VMHH01000002">
    <property type="protein sequence ID" value="TSJ75685.1"/>
    <property type="molecule type" value="Genomic_DNA"/>
</dbReference>
<protein>
    <submittedName>
        <fullName evidence="2">DUF4145 domain-containing protein</fullName>
    </submittedName>
</protein>
<keyword evidence="3" id="KW-1185">Reference proteome</keyword>
<feature type="region of interest" description="Disordered" evidence="1">
    <location>
        <begin position="54"/>
        <end position="83"/>
    </location>
</feature>
<organism evidence="2 3">
    <name type="scientific">Corynebacterium godavarianum</name>
    <dbReference type="NCBI Taxonomy" id="2054421"/>
    <lineage>
        <taxon>Bacteria</taxon>
        <taxon>Bacillati</taxon>
        <taxon>Actinomycetota</taxon>
        <taxon>Actinomycetes</taxon>
        <taxon>Mycobacteriales</taxon>
        <taxon>Corynebacteriaceae</taxon>
        <taxon>Corynebacterium</taxon>
    </lineage>
</organism>
<proteinExistence type="predicted"/>
<dbReference type="RefSeq" id="WP_154878844.1">
    <property type="nucleotide sequence ID" value="NZ_JAADJX010000001.1"/>
</dbReference>
<accession>A0ABY3E7A4</accession>
<name>A0ABY3E7A4_9CORY</name>
<gene>
    <name evidence="2" type="ORF">FPH17_03440</name>
</gene>
<reference evidence="2 3" key="1">
    <citation type="submission" date="2019-07" db="EMBL/GenBank/DDBJ databases">
        <title>Draft genome of Corynebacterium godavarianum and other related strains.</title>
        <authorList>
            <person name="Bernier A.-M."/>
            <person name="Bernard K."/>
        </authorList>
    </citation>
    <scope>NUCLEOTIDE SEQUENCE [LARGE SCALE GENOMIC DNA]</scope>
    <source>
        <strain evidence="2 3">LMG 29598</strain>
    </source>
</reference>
<sequence>MITTHIKNNWADSIRIWGNAATHEIQSVKESTADKAIKFTEQVLLLSFEYPGAAKAENESETDEAGESSSHRPVPRTSGNPPR</sequence>
<dbReference type="Proteomes" id="UP000320747">
    <property type="component" value="Unassembled WGS sequence"/>
</dbReference>
<evidence type="ECO:0000313" key="3">
    <source>
        <dbReference type="Proteomes" id="UP000320747"/>
    </source>
</evidence>
<comment type="caution">
    <text evidence="2">The sequence shown here is derived from an EMBL/GenBank/DDBJ whole genome shotgun (WGS) entry which is preliminary data.</text>
</comment>
<evidence type="ECO:0000256" key="1">
    <source>
        <dbReference type="SAM" id="MobiDB-lite"/>
    </source>
</evidence>